<evidence type="ECO:0000256" key="2">
    <source>
        <dbReference type="ARBA" id="ARBA00022908"/>
    </source>
</evidence>
<dbReference type="Pfam" id="PF13356">
    <property type="entry name" value="Arm-DNA-bind_3"/>
    <property type="match status" value="1"/>
</dbReference>
<dbReference type="InterPro" id="IPR025166">
    <property type="entry name" value="Integrase_DNA_bind_dom"/>
</dbReference>
<dbReference type="PROSITE" id="PS51898">
    <property type="entry name" value="TYR_RECOMBINASE"/>
    <property type="match status" value="1"/>
</dbReference>
<organism evidence="8 9">
    <name type="scientific">Vreelandella nigrificans</name>
    <dbReference type="NCBI Taxonomy" id="2042704"/>
    <lineage>
        <taxon>Bacteria</taxon>
        <taxon>Pseudomonadati</taxon>
        <taxon>Pseudomonadota</taxon>
        <taxon>Gammaproteobacteria</taxon>
        <taxon>Oceanospirillales</taxon>
        <taxon>Halomonadaceae</taxon>
        <taxon>Vreelandella</taxon>
    </lineage>
</organism>
<keyword evidence="2" id="KW-0229">DNA integration</keyword>
<feature type="domain" description="Core-binding (CB)" evidence="7">
    <location>
        <begin position="101"/>
        <end position="180"/>
    </location>
</feature>
<dbReference type="PANTHER" id="PTHR30629">
    <property type="entry name" value="PROPHAGE INTEGRASE"/>
    <property type="match status" value="1"/>
</dbReference>
<evidence type="ECO:0000256" key="3">
    <source>
        <dbReference type="ARBA" id="ARBA00023125"/>
    </source>
</evidence>
<proteinExistence type="inferred from homology"/>
<dbReference type="Pfam" id="PF00589">
    <property type="entry name" value="Phage_integrase"/>
    <property type="match status" value="2"/>
</dbReference>
<dbReference type="InterPro" id="IPR044068">
    <property type="entry name" value="CB"/>
</dbReference>
<evidence type="ECO:0000256" key="1">
    <source>
        <dbReference type="ARBA" id="ARBA00008857"/>
    </source>
</evidence>
<evidence type="ECO:0000256" key="5">
    <source>
        <dbReference type="PROSITE-ProRule" id="PRU01248"/>
    </source>
</evidence>
<comment type="caution">
    <text evidence="8">The sequence shown here is derived from an EMBL/GenBank/DDBJ whole genome shotgun (WGS) entry which is preliminary data.</text>
</comment>
<evidence type="ECO:0000313" key="9">
    <source>
        <dbReference type="Proteomes" id="UP000218677"/>
    </source>
</evidence>
<keyword evidence="9" id="KW-1185">Reference proteome</keyword>
<reference evidence="9" key="1">
    <citation type="submission" date="2017-09" db="EMBL/GenBank/DDBJ databases">
        <authorList>
            <person name="Cho G.-S."/>
            <person name="Oguntoyinbo F.A."/>
            <person name="Cnockaert M."/>
            <person name="Kabisch J."/>
            <person name="Neve H."/>
            <person name="Bockelmann W."/>
            <person name="Wenning M."/>
            <person name="Franz C.M."/>
            <person name="Vandamme P."/>
        </authorList>
    </citation>
    <scope>NUCLEOTIDE SEQUENCE [LARGE SCALE GENOMIC DNA]</scope>
    <source>
        <strain evidence="9">MBT G8648</strain>
    </source>
</reference>
<evidence type="ECO:0000256" key="4">
    <source>
        <dbReference type="ARBA" id="ARBA00023172"/>
    </source>
</evidence>
<evidence type="ECO:0000259" key="7">
    <source>
        <dbReference type="PROSITE" id="PS51900"/>
    </source>
</evidence>
<keyword evidence="3 5" id="KW-0238">DNA-binding</keyword>
<dbReference type="Proteomes" id="UP000218677">
    <property type="component" value="Unassembled WGS sequence"/>
</dbReference>
<dbReference type="GO" id="GO:0006310">
    <property type="term" value="P:DNA recombination"/>
    <property type="evidence" value="ECO:0007669"/>
    <property type="project" value="UniProtKB-KW"/>
</dbReference>
<feature type="domain" description="Tyr recombinase" evidence="6">
    <location>
        <begin position="201"/>
        <end position="425"/>
    </location>
</feature>
<name>A0A2A4HM52_9GAMM</name>
<keyword evidence="4" id="KW-0233">DNA recombination</keyword>
<dbReference type="AlphaFoldDB" id="A0A2A4HM52"/>
<gene>
    <name evidence="8" type="ORF">CPA45_13785</name>
</gene>
<dbReference type="InterPro" id="IPR038488">
    <property type="entry name" value="Integrase_DNA-bd_sf"/>
</dbReference>
<dbReference type="EMBL" id="NWUX01000012">
    <property type="protein sequence ID" value="PCF95134.1"/>
    <property type="molecule type" value="Genomic_DNA"/>
</dbReference>
<dbReference type="InterPro" id="IPR013762">
    <property type="entry name" value="Integrase-like_cat_sf"/>
</dbReference>
<evidence type="ECO:0000259" key="6">
    <source>
        <dbReference type="PROSITE" id="PS51898"/>
    </source>
</evidence>
<dbReference type="GO" id="GO:0003677">
    <property type="term" value="F:DNA binding"/>
    <property type="evidence" value="ECO:0007669"/>
    <property type="project" value="UniProtKB-UniRule"/>
</dbReference>
<dbReference type="CDD" id="cd00796">
    <property type="entry name" value="INT_Rci_Hp1_C"/>
    <property type="match status" value="1"/>
</dbReference>
<comment type="similarity">
    <text evidence="1">Belongs to the 'phage' integrase family.</text>
</comment>
<evidence type="ECO:0000313" key="8">
    <source>
        <dbReference type="EMBL" id="PCF95134.1"/>
    </source>
</evidence>
<dbReference type="PANTHER" id="PTHR30629:SF2">
    <property type="entry name" value="PROPHAGE INTEGRASE INTS-RELATED"/>
    <property type="match status" value="1"/>
</dbReference>
<accession>A0A2A4HM52</accession>
<dbReference type="InterPro" id="IPR050808">
    <property type="entry name" value="Phage_Integrase"/>
</dbReference>
<dbReference type="PROSITE" id="PS51900">
    <property type="entry name" value="CB"/>
    <property type="match status" value="1"/>
</dbReference>
<dbReference type="OrthoDB" id="9057547at2"/>
<dbReference type="GO" id="GO:0015074">
    <property type="term" value="P:DNA integration"/>
    <property type="evidence" value="ECO:0007669"/>
    <property type="project" value="UniProtKB-KW"/>
</dbReference>
<dbReference type="InterPro" id="IPR011010">
    <property type="entry name" value="DNA_brk_join_enz"/>
</dbReference>
<protein>
    <submittedName>
        <fullName evidence="8">Recombinase XerD</fullName>
    </submittedName>
</protein>
<dbReference type="Gene3D" id="1.10.150.130">
    <property type="match status" value="1"/>
</dbReference>
<dbReference type="InterPro" id="IPR002104">
    <property type="entry name" value="Integrase_catalytic"/>
</dbReference>
<dbReference type="Gene3D" id="3.30.160.390">
    <property type="entry name" value="Integrase, DNA-binding domain"/>
    <property type="match status" value="1"/>
</dbReference>
<dbReference type="RefSeq" id="WP_096652383.1">
    <property type="nucleotide sequence ID" value="NZ_NWUX01000012.1"/>
</dbReference>
<dbReference type="InterPro" id="IPR010998">
    <property type="entry name" value="Integrase_recombinase_N"/>
</dbReference>
<dbReference type="SUPFAM" id="SSF56349">
    <property type="entry name" value="DNA breaking-rejoining enzymes"/>
    <property type="match status" value="1"/>
</dbReference>
<sequence>MPRLNFTKKALDSLPVPADGKRANYTDTKVSGLELRVTSKGTKTFSCQRWVKASARPERITLGRYPNMTIEQARKQALHISGAIADGENPAEVRRQLKGEPTLNELFSDYLRRHSQLVKRSWREDERVFHKYVSPTFGGRKLSALNRRDFVALHATISRTAPIQANRVLALCSSLFGWAEDVGLWDSSNPAAGIKKNREKKRDRFLQPSELPRFFQALAAEPSDTVRDFFLACLLTGARRSNVLAMRWEELELTEGVWRIPDTKNGEPQLVTLPTQLVTVLNERRAHTTGAWVFPGTGKTGHFTEPRKGWERILTRAQALGIVKALAEVDSWSEQRIQDMTEKALFQPTDVIQGCAVALGKHDMTPEQFSLSDLRIHDLRRTLGSWQAKHGASLAIIGKSLNHKSVQATAIYARLDIDPVRDSVTRAVDNLLAAGGVTAPGDVVPFKKKSS</sequence>
<dbReference type="Gene3D" id="1.10.443.10">
    <property type="entry name" value="Intergrase catalytic core"/>
    <property type="match status" value="1"/>
</dbReference>